<reference evidence="3 6" key="3">
    <citation type="submission" date="2024-04" db="EMBL/GenBank/DDBJ databases">
        <title>Draft genome sequence of Halopseudomonas sabulinigri NBRC 116187.</title>
        <authorList>
            <person name="Miyakawa T."/>
            <person name="Kusuya Y."/>
            <person name="Miura T."/>
        </authorList>
    </citation>
    <scope>NUCLEOTIDE SEQUENCE [LARGE SCALE GENOMIC DNA]</scope>
    <source>
        <strain evidence="3 6">4NH20-0042</strain>
    </source>
</reference>
<dbReference type="Proteomes" id="UP000243413">
    <property type="component" value="Chromosome I"/>
</dbReference>
<proteinExistence type="predicted"/>
<organism evidence="4 5">
    <name type="scientific">Halopseudomonas sabulinigri</name>
    <dbReference type="NCBI Taxonomy" id="472181"/>
    <lineage>
        <taxon>Bacteria</taxon>
        <taxon>Pseudomonadati</taxon>
        <taxon>Pseudomonadota</taxon>
        <taxon>Gammaproteobacteria</taxon>
        <taxon>Pseudomonadales</taxon>
        <taxon>Pseudomonadaceae</taxon>
        <taxon>Halopseudomonas</taxon>
    </lineage>
</organism>
<sequence length="80" mass="8056">MNKLNTAIVTLGVTLMGAGASVNAADNPFAVEELQSGYNLADNHGEGDMEGKCGEGSCGEDKGESKGEREGKCGEGTCGS</sequence>
<feature type="compositionally biased region" description="Basic and acidic residues" evidence="1">
    <location>
        <begin position="43"/>
        <end position="73"/>
    </location>
</feature>
<feature type="region of interest" description="Disordered" evidence="1">
    <location>
        <begin position="43"/>
        <end position="80"/>
    </location>
</feature>
<dbReference type="Proteomes" id="UP001486808">
    <property type="component" value="Unassembled WGS sequence"/>
</dbReference>
<reference evidence="5" key="1">
    <citation type="submission" date="2016-10" db="EMBL/GenBank/DDBJ databases">
        <authorList>
            <person name="Varghese N."/>
            <person name="Submissions S."/>
        </authorList>
    </citation>
    <scope>NUCLEOTIDE SEQUENCE [LARGE SCALE GENOMIC DNA]</scope>
    <source>
        <strain evidence="5">JCM 14963</strain>
    </source>
</reference>
<name>A0A1H1MS18_9GAMM</name>
<evidence type="ECO:0000313" key="4">
    <source>
        <dbReference type="EMBL" id="SDR89487.1"/>
    </source>
</evidence>
<accession>A0A1H1MS18</accession>
<dbReference type="RefSeq" id="WP_092283827.1">
    <property type="nucleotide sequence ID" value="NZ_BAABWD010000001.1"/>
</dbReference>
<evidence type="ECO:0000256" key="2">
    <source>
        <dbReference type="SAM" id="SignalP"/>
    </source>
</evidence>
<keyword evidence="2" id="KW-0732">Signal</keyword>
<protein>
    <recommendedName>
        <fullName evidence="7">Low-complexity protein</fullName>
    </recommendedName>
</protein>
<evidence type="ECO:0000313" key="6">
    <source>
        <dbReference type="Proteomes" id="UP001486808"/>
    </source>
</evidence>
<keyword evidence="6" id="KW-1185">Reference proteome</keyword>
<gene>
    <name evidence="3" type="ORF">NBRC116187_04500</name>
    <name evidence="4" type="ORF">SAMN05216271_0675</name>
</gene>
<reference evidence="4" key="2">
    <citation type="submission" date="2016-10" db="EMBL/GenBank/DDBJ databases">
        <authorList>
            <person name="de Groot N.N."/>
        </authorList>
    </citation>
    <scope>NUCLEOTIDE SEQUENCE [LARGE SCALE GENOMIC DNA]</scope>
    <source>
        <strain evidence="4">JCM 14963</strain>
    </source>
</reference>
<dbReference type="EMBL" id="LT629763">
    <property type="protein sequence ID" value="SDR89487.1"/>
    <property type="molecule type" value="Genomic_DNA"/>
</dbReference>
<evidence type="ECO:0000313" key="3">
    <source>
        <dbReference type="EMBL" id="GAA6130090.1"/>
    </source>
</evidence>
<evidence type="ECO:0008006" key="7">
    <source>
        <dbReference type="Google" id="ProtNLM"/>
    </source>
</evidence>
<feature type="chain" id="PRO_5009254775" description="Low-complexity protein" evidence="2">
    <location>
        <begin position="25"/>
        <end position="80"/>
    </location>
</feature>
<dbReference type="OrthoDB" id="6904918at2"/>
<dbReference type="STRING" id="472181.SAMN05216271_0675"/>
<feature type="signal peptide" evidence="2">
    <location>
        <begin position="1"/>
        <end position="24"/>
    </location>
</feature>
<dbReference type="AlphaFoldDB" id="A0A1H1MS18"/>
<evidence type="ECO:0000256" key="1">
    <source>
        <dbReference type="SAM" id="MobiDB-lite"/>
    </source>
</evidence>
<evidence type="ECO:0000313" key="5">
    <source>
        <dbReference type="Proteomes" id="UP000243413"/>
    </source>
</evidence>
<dbReference type="EMBL" id="BAABWD010000001">
    <property type="protein sequence ID" value="GAA6130090.1"/>
    <property type="molecule type" value="Genomic_DNA"/>
</dbReference>